<evidence type="ECO:0000256" key="2">
    <source>
        <dbReference type="ARBA" id="ARBA00022692"/>
    </source>
</evidence>
<protein>
    <submittedName>
        <fullName evidence="7">Protein BPS1, chloroplastic-like</fullName>
    </submittedName>
</protein>
<keyword evidence="2 6" id="KW-0812">Transmembrane</keyword>
<organism evidence="7 8">
    <name type="scientific">Canna indica</name>
    <name type="common">Indian-shot</name>
    <dbReference type="NCBI Taxonomy" id="4628"/>
    <lineage>
        <taxon>Eukaryota</taxon>
        <taxon>Viridiplantae</taxon>
        <taxon>Streptophyta</taxon>
        <taxon>Embryophyta</taxon>
        <taxon>Tracheophyta</taxon>
        <taxon>Spermatophyta</taxon>
        <taxon>Magnoliopsida</taxon>
        <taxon>Liliopsida</taxon>
        <taxon>Zingiberales</taxon>
        <taxon>Cannaceae</taxon>
        <taxon>Canna</taxon>
    </lineage>
</organism>
<evidence type="ECO:0000256" key="4">
    <source>
        <dbReference type="ARBA" id="ARBA00023136"/>
    </source>
</evidence>
<dbReference type="InterPro" id="IPR008511">
    <property type="entry name" value="ROH1-like"/>
</dbReference>
<evidence type="ECO:0000256" key="5">
    <source>
        <dbReference type="ARBA" id="ARBA00035114"/>
    </source>
</evidence>
<proteinExistence type="inferred from homology"/>
<evidence type="ECO:0000256" key="1">
    <source>
        <dbReference type="ARBA" id="ARBA00004167"/>
    </source>
</evidence>
<comment type="similarity">
    <text evidence="5">Belongs to the ROH1 family.</text>
</comment>
<dbReference type="Proteomes" id="UP001327560">
    <property type="component" value="Chromosome 7"/>
</dbReference>
<feature type="transmembrane region" description="Helical" evidence="6">
    <location>
        <begin position="181"/>
        <end position="206"/>
    </location>
</feature>
<accession>A0AAQ3KW88</accession>
<dbReference type="AlphaFoldDB" id="A0AAQ3KW88"/>
<dbReference type="PANTHER" id="PTHR31509">
    <property type="entry name" value="BPS1-LIKE PROTEIN"/>
    <property type="match status" value="1"/>
</dbReference>
<dbReference type="GO" id="GO:0016020">
    <property type="term" value="C:membrane"/>
    <property type="evidence" value="ECO:0007669"/>
    <property type="project" value="UniProtKB-SubCell"/>
</dbReference>
<evidence type="ECO:0000256" key="3">
    <source>
        <dbReference type="ARBA" id="ARBA00022989"/>
    </source>
</evidence>
<evidence type="ECO:0000313" key="7">
    <source>
        <dbReference type="EMBL" id="WOL13376.1"/>
    </source>
</evidence>
<gene>
    <name evidence="7" type="ORF">Cni_G22146</name>
</gene>
<evidence type="ECO:0000256" key="6">
    <source>
        <dbReference type="SAM" id="Phobius"/>
    </source>
</evidence>
<evidence type="ECO:0000313" key="8">
    <source>
        <dbReference type="Proteomes" id="UP001327560"/>
    </source>
</evidence>
<reference evidence="7 8" key="1">
    <citation type="submission" date="2023-10" db="EMBL/GenBank/DDBJ databases">
        <title>Chromosome-scale genome assembly provides insights into flower coloration mechanisms of Canna indica.</title>
        <authorList>
            <person name="Li C."/>
        </authorList>
    </citation>
    <scope>NUCLEOTIDE SEQUENCE [LARGE SCALE GENOMIC DNA]</scope>
    <source>
        <tissue evidence="7">Flower</tissue>
    </source>
</reference>
<comment type="subcellular location">
    <subcellularLocation>
        <location evidence="1">Membrane</location>
        <topology evidence="1">Single-pass membrane protein</topology>
    </subcellularLocation>
</comment>
<keyword evidence="4 6" id="KW-0472">Membrane</keyword>
<keyword evidence="8" id="KW-1185">Reference proteome</keyword>
<dbReference type="Pfam" id="PF05633">
    <property type="entry name" value="ROH1-like"/>
    <property type="match status" value="1"/>
</dbReference>
<keyword evidence="3 6" id="KW-1133">Transmembrane helix</keyword>
<dbReference type="EMBL" id="CP136896">
    <property type="protein sequence ID" value="WOL13376.1"/>
    <property type="molecule type" value="Genomic_DNA"/>
</dbReference>
<name>A0AAQ3KW88_9LILI</name>
<sequence>MLFVHKDSHRFPFFPSSPPKSPPASVARRFEDALTARLAELLPLLESSPSLAFSWLASAVHLLALTLSDAADLLSDISASERDTVAAYLDSGVALLDACNAASAEVDRILRRRLHLRFSLHLLSSSDDGRDTEKLKRALDSVAEWRASPCRAIKSSAVDLVRSLSPAALPRGKISAARRTIYAVEAVSFLVTGAVVAVLGGGGLAVPSVPRDLPWAEEYQKLATAVSRKLAGDGLAPELKATEAAVKKLTGVVDEIQANGDGQKSMSLRKAVDITEKATDKLTEGLDALSSAVNEVFHSALRLRSTALQGFRVGSQRCK</sequence>